<evidence type="ECO:0000313" key="2">
    <source>
        <dbReference type="EMBL" id="KAF1932433.1"/>
    </source>
</evidence>
<dbReference type="GeneID" id="54346679"/>
<reference evidence="2" key="1">
    <citation type="journal article" date="2020" name="Stud. Mycol.">
        <title>101 Dothideomycetes genomes: a test case for predicting lifestyles and emergence of pathogens.</title>
        <authorList>
            <person name="Haridas S."/>
            <person name="Albert R."/>
            <person name="Binder M."/>
            <person name="Bloem J."/>
            <person name="Labutti K."/>
            <person name="Salamov A."/>
            <person name="Andreopoulos B."/>
            <person name="Baker S."/>
            <person name="Barry K."/>
            <person name="Bills G."/>
            <person name="Bluhm B."/>
            <person name="Cannon C."/>
            <person name="Castanera R."/>
            <person name="Culley D."/>
            <person name="Daum C."/>
            <person name="Ezra D."/>
            <person name="Gonzalez J."/>
            <person name="Henrissat B."/>
            <person name="Kuo A."/>
            <person name="Liang C."/>
            <person name="Lipzen A."/>
            <person name="Lutzoni F."/>
            <person name="Magnuson J."/>
            <person name="Mondo S."/>
            <person name="Nolan M."/>
            <person name="Ohm R."/>
            <person name="Pangilinan J."/>
            <person name="Park H.-J."/>
            <person name="Ramirez L."/>
            <person name="Alfaro M."/>
            <person name="Sun H."/>
            <person name="Tritt A."/>
            <person name="Yoshinaga Y."/>
            <person name="Zwiers L.-H."/>
            <person name="Turgeon B."/>
            <person name="Goodwin S."/>
            <person name="Spatafora J."/>
            <person name="Crous P."/>
            <person name="Grigoriev I."/>
        </authorList>
    </citation>
    <scope>NUCLEOTIDE SEQUENCE</scope>
    <source>
        <strain evidence="2">CBS 183.55</strain>
    </source>
</reference>
<organism evidence="2 3">
    <name type="scientific">Didymella exigua CBS 183.55</name>
    <dbReference type="NCBI Taxonomy" id="1150837"/>
    <lineage>
        <taxon>Eukaryota</taxon>
        <taxon>Fungi</taxon>
        <taxon>Dikarya</taxon>
        <taxon>Ascomycota</taxon>
        <taxon>Pezizomycotina</taxon>
        <taxon>Dothideomycetes</taxon>
        <taxon>Pleosporomycetidae</taxon>
        <taxon>Pleosporales</taxon>
        <taxon>Pleosporineae</taxon>
        <taxon>Didymellaceae</taxon>
        <taxon>Didymella</taxon>
    </lineage>
</organism>
<dbReference type="EMBL" id="ML978959">
    <property type="protein sequence ID" value="KAF1932433.1"/>
    <property type="molecule type" value="Genomic_DNA"/>
</dbReference>
<gene>
    <name evidence="2" type="ORF">M421DRAFT_291794</name>
</gene>
<feature type="region of interest" description="Disordered" evidence="1">
    <location>
        <begin position="40"/>
        <end position="79"/>
    </location>
</feature>
<evidence type="ECO:0000313" key="3">
    <source>
        <dbReference type="Proteomes" id="UP000800082"/>
    </source>
</evidence>
<sequence length="79" mass="8720">MHTFVFTAGWMLSSIPTGRQFDRCVVLFAMAAHAMSSCTLGTSRTDSSQLDDPQSSSTLLQQRRSHPSPTLIYSRNPSI</sequence>
<dbReference type="RefSeq" id="XP_033452681.1">
    <property type="nucleotide sequence ID" value="XM_033589032.1"/>
</dbReference>
<dbReference type="Proteomes" id="UP000800082">
    <property type="component" value="Unassembled WGS sequence"/>
</dbReference>
<name>A0A6A5RXW1_9PLEO</name>
<evidence type="ECO:0000256" key="1">
    <source>
        <dbReference type="SAM" id="MobiDB-lite"/>
    </source>
</evidence>
<protein>
    <submittedName>
        <fullName evidence="2">Uncharacterized protein</fullName>
    </submittedName>
</protein>
<dbReference type="AlphaFoldDB" id="A0A6A5RXW1"/>
<feature type="compositionally biased region" description="Low complexity" evidence="1">
    <location>
        <begin position="45"/>
        <end position="62"/>
    </location>
</feature>
<accession>A0A6A5RXW1</accession>
<feature type="compositionally biased region" description="Polar residues" evidence="1">
    <location>
        <begin position="67"/>
        <end position="79"/>
    </location>
</feature>
<proteinExistence type="predicted"/>
<keyword evidence="3" id="KW-1185">Reference proteome</keyword>